<dbReference type="Gene3D" id="3.40.50.150">
    <property type="entry name" value="Vaccinia Virus protein VP39"/>
    <property type="match status" value="1"/>
</dbReference>
<dbReference type="InterPro" id="IPR000873">
    <property type="entry name" value="AMP-dep_synth/lig_dom"/>
</dbReference>
<dbReference type="Gene3D" id="3.30.559.30">
    <property type="entry name" value="Nonribosomal peptide synthetase, condensation domain"/>
    <property type="match status" value="6"/>
</dbReference>
<dbReference type="SUPFAM" id="SSF51161">
    <property type="entry name" value="Trimeric LpxA-like enzymes"/>
    <property type="match status" value="2"/>
</dbReference>
<dbReference type="SUPFAM" id="SSF56801">
    <property type="entry name" value="Acetyl-CoA synthetase-like"/>
    <property type="match status" value="4"/>
</dbReference>
<dbReference type="NCBIfam" id="NF003417">
    <property type="entry name" value="PRK04813.1"/>
    <property type="match status" value="5"/>
</dbReference>
<dbReference type="CDD" id="cd02440">
    <property type="entry name" value="AdoMet_MTases"/>
    <property type="match status" value="1"/>
</dbReference>
<keyword evidence="2" id="KW-0597">Phosphoprotein</keyword>
<dbReference type="InterPro" id="IPR029063">
    <property type="entry name" value="SAM-dependent_MTases_sf"/>
</dbReference>
<proteinExistence type="predicted"/>
<dbReference type="Proteomes" id="UP000663877">
    <property type="component" value="Unassembled WGS sequence"/>
</dbReference>
<dbReference type="InterPro" id="IPR011004">
    <property type="entry name" value="Trimer_LpxA-like_sf"/>
</dbReference>
<dbReference type="GO" id="GO:0031177">
    <property type="term" value="F:phosphopantetheine binding"/>
    <property type="evidence" value="ECO:0007669"/>
    <property type="project" value="TreeGrafter"/>
</dbReference>
<keyword evidence="1" id="KW-0596">Phosphopantetheine</keyword>
<keyword evidence="7" id="KW-1185">Reference proteome</keyword>
<dbReference type="GO" id="GO:0009366">
    <property type="term" value="C:enterobactin synthetase complex"/>
    <property type="evidence" value="ECO:0007669"/>
    <property type="project" value="TreeGrafter"/>
</dbReference>
<dbReference type="OrthoDB" id="10043426at2759"/>
<dbReference type="InterPro" id="IPR009081">
    <property type="entry name" value="PP-bd_ACP"/>
</dbReference>
<dbReference type="PROSITE" id="PS00455">
    <property type="entry name" value="AMP_BINDING"/>
    <property type="match status" value="2"/>
</dbReference>
<protein>
    <recommendedName>
        <fullName evidence="4">Carrier domain-containing protein</fullName>
    </recommendedName>
</protein>
<evidence type="ECO:0000256" key="3">
    <source>
        <dbReference type="SAM" id="Phobius"/>
    </source>
</evidence>
<dbReference type="GO" id="GO:0005829">
    <property type="term" value="C:cytosol"/>
    <property type="evidence" value="ECO:0007669"/>
    <property type="project" value="TreeGrafter"/>
</dbReference>
<dbReference type="Gene3D" id="3.30.559.10">
    <property type="entry name" value="Chloramphenicol acetyltransferase-like domain"/>
    <property type="match status" value="6"/>
</dbReference>
<evidence type="ECO:0000259" key="4">
    <source>
        <dbReference type="PROSITE" id="PS50075"/>
    </source>
</evidence>
<dbReference type="InterPro" id="IPR020845">
    <property type="entry name" value="AMP-binding_CS"/>
</dbReference>
<dbReference type="InterPro" id="IPR036736">
    <property type="entry name" value="ACP-like_sf"/>
</dbReference>
<dbReference type="Pfam" id="PF13193">
    <property type="entry name" value="AMP-binding_C"/>
    <property type="match status" value="3"/>
</dbReference>
<evidence type="ECO:0000313" key="8">
    <source>
        <dbReference type="Proteomes" id="UP000663877"/>
    </source>
</evidence>
<reference evidence="5" key="1">
    <citation type="submission" date="2021-02" db="EMBL/GenBank/DDBJ databases">
        <authorList>
            <person name="Nowell W R."/>
        </authorList>
    </citation>
    <scope>NUCLEOTIDE SEQUENCE</scope>
</reference>
<keyword evidence="3" id="KW-1133">Transmembrane helix</keyword>
<dbReference type="InterPro" id="IPR001242">
    <property type="entry name" value="Condensation_dom"/>
</dbReference>
<keyword evidence="3" id="KW-0472">Membrane</keyword>
<dbReference type="PANTHER" id="PTHR45527">
    <property type="entry name" value="NONRIBOSOMAL PEPTIDE SYNTHETASE"/>
    <property type="match status" value="1"/>
</dbReference>
<dbReference type="GO" id="GO:0047527">
    <property type="term" value="F:2,3-dihydroxybenzoate-serine ligase activity"/>
    <property type="evidence" value="ECO:0007669"/>
    <property type="project" value="TreeGrafter"/>
</dbReference>
<dbReference type="Gene3D" id="3.30.300.30">
    <property type="match status" value="4"/>
</dbReference>
<accession>A0A813N4P9</accession>
<feature type="domain" description="Carrier" evidence="4">
    <location>
        <begin position="267"/>
        <end position="345"/>
    </location>
</feature>
<dbReference type="Proteomes" id="UP000663832">
    <property type="component" value="Unassembled WGS sequence"/>
</dbReference>
<dbReference type="Pfam" id="PF00668">
    <property type="entry name" value="Condensation"/>
    <property type="match status" value="6"/>
</dbReference>
<dbReference type="Gene3D" id="1.10.1200.10">
    <property type="entry name" value="ACP-like"/>
    <property type="match status" value="4"/>
</dbReference>
<dbReference type="GO" id="GO:0008757">
    <property type="term" value="F:S-adenosylmethionine-dependent methyltransferase activity"/>
    <property type="evidence" value="ECO:0007669"/>
    <property type="project" value="InterPro"/>
</dbReference>
<evidence type="ECO:0000313" key="6">
    <source>
        <dbReference type="EMBL" id="CAF1537024.1"/>
    </source>
</evidence>
<dbReference type="InterPro" id="IPR025110">
    <property type="entry name" value="AMP-bd_C"/>
</dbReference>
<gene>
    <name evidence="5" type="ORF">BJG266_LOCUS1226</name>
    <name evidence="6" type="ORF">QVE165_LOCUS46006</name>
</gene>
<feature type="transmembrane region" description="Helical" evidence="3">
    <location>
        <begin position="5323"/>
        <end position="5344"/>
    </location>
</feature>
<feature type="domain" description="Carrier" evidence="4">
    <location>
        <begin position="1879"/>
        <end position="1957"/>
    </location>
</feature>
<dbReference type="EMBL" id="CAJNOM010000668">
    <property type="protein sequence ID" value="CAF1537024.1"/>
    <property type="molecule type" value="Genomic_DNA"/>
</dbReference>
<dbReference type="InterPro" id="IPR013216">
    <property type="entry name" value="Methyltransf_11"/>
</dbReference>
<dbReference type="Pfam" id="PF08241">
    <property type="entry name" value="Methyltransf_11"/>
    <property type="match status" value="1"/>
</dbReference>
<dbReference type="CDD" id="cd05930">
    <property type="entry name" value="A_NRPS"/>
    <property type="match status" value="3"/>
</dbReference>
<dbReference type="SUPFAM" id="SSF53335">
    <property type="entry name" value="S-adenosyl-L-methionine-dependent methyltransferases"/>
    <property type="match status" value="1"/>
</dbReference>
<feature type="transmembrane region" description="Helical" evidence="3">
    <location>
        <begin position="5569"/>
        <end position="5597"/>
    </location>
</feature>
<dbReference type="PANTHER" id="PTHR45527:SF1">
    <property type="entry name" value="FATTY ACID SYNTHASE"/>
    <property type="match status" value="1"/>
</dbReference>
<dbReference type="InterPro" id="IPR045851">
    <property type="entry name" value="AMP-bd_C_sf"/>
</dbReference>
<sequence>MVPSLLQSFFTLIEQSSKTTTSKYFRSLCSGGEPFSVKLSTLIANNSVSEYSVWNYYGPAEITIACTLHLIDVKANSRSIPIGRSLPNYRSLILNKFLQSTTINQEGELFVGGMGVFAGYLGRDDLTVKALVEIDGEPFYRTGDLVRMDDNGLLHFQGRKDHQIKLHGQRIELGEIERCLLNITAISACVVMKWKDDHLVAYIQSSVINEEQIRQHCQSHLPPHMIPSLFIILDKLPLNQNGKIDRKLLPPPHFSSIHLTNGIDLLLPTNDIEVSIHRIWCEILKQNQISTDTNIFTIGGHSLFIMQLFHRYKIEFHLETNFLSVSNLFQQPTIIHHAQLIQQSINTIHTLDDDPWSSLYLTQGRASFAQERIYLDEKIRFSSNKTMMKNMYVIPLLYRISSMSDHVSITRLHYAFESIITKHNIFRTALYIDDANANIIQHCLNADIILNDDIKSYPLTIVNIHNDDHRHMNETITEILNQADLFDSSKGHIIRCHILRHCHQSQDVISYENDDLLTENDHILISIHHAMFDGASRSIFLHDISLAYQSDDSLSVDANSLNYIDYSVYEHIMDMSLSREFWQSQLEEYNIECSLSLPYDRQRSSTGQQRSGLASIAQINFDNELCTSFLNYASSHHLTLFQLGLSIFYVFLFKLSHGENDLCISSINANRYRSELVNMIGMFVSTLPYRIQIDPQWSFDDLIRYVREKCLSILEHSHYPLQHILGDNQLNQSNVSFLETMFDFISVSRDVEHLCLNDTNLEQIPLGQEAEVCKFDFSLTFEHNPLSDNKRLSCRFVCSHDLFEKSSISKIAQRFQYMFEQLFRTQSSNIPVMNVSSSINKVCLILPDEAEEMELIVFRRLENIVNEAPASFAQARIWLDKRIRFDPDKPQVAIYNMPFVYRLQPGHTLSIKKLRHALHLTVKKHPSLHTPLHFDIQKNLLMQRVITHEHKHNNNNNSLFSIIETTFETDEQLNEILLNEKRNPHLFDLAQGLVFRCHIIYYKQISSNHLLSHKDILIFNFHHAFFDFPSMNIFLHDLNQAYTTGQLFYDGNTTLRYIDYVVIEQQMSMTGASMFWLDALHDCKLDQSLSLPFDRYHLSNEHPTGHSISISFDFGQDLLHDYLTHASSNNISLEYLTFAVYFIFLFKSTNGQIDLCLAMNINNNRYRDELKSIIGLFENVIPLRCQLDPHWSFHQLLGHVRDITTNSMKYSYFPLQRILNQHPHISKHAFLDTSLEFISYKSSKATMIGDSQLVPESLSFDINEDDILRVSDFSLLFHHDLNMSQLSCTISASLDLFNRETIKNISQRFHSILHELSTSMIDNQINKPIYEISSALSNERYLMQSLNNTQISFSSPLTCIHHEFVCQVMKHPQKLAVELDEQSLTYCELLYYVQVLSVTLLNEYHVFPGEVVCQCVERSLSMVIGIMGIEMAGGVYCPLSPENPEQRLQNLVEQTQARLIVVHSLTNRIFKNNFITYDIDTAININDKITNDDPYQLSNTSITPDDISYIVFTSGSTGIPKAVQVRHRNLTAYMQSVAKMTTLKKSDNVIQMASCSFDTHFQDTFVALMSGAGLVMLHPHGNKDLTYLIHELVGKDVTFMDAVPSYLDTLCQHLEIQNATECLKKLRTLCSGGDVLTNQIMSRLKKYVSVPSSLSSSGGCQLWNVYGPAEATITTTYFQIGFDFDCDKQLMSIGKLLPNYICAIMDDYFQFAVVNQEGELFVGGACVFAGYFGRDDLTAKVLVEINNDVFYRSGDVVQCDYQGLLYFKCRKDHQVKLRGQRIELAEIEKCLMNTSSLVSTCVVIKWNDDYLVAYVQSSHTNEEQLRQHCQSHLPPHMIPSIFIILNKLPLNQNGKIDRKLLPSPHFSSKHLTNSIELLLPINDFEVNLHRIWCDILKQNQISTDTNIFTIGGHSLLIMQLFHRYKSEFHLETNALSITDLFQHPTIIHHAQLIQQSINTIHSLDDYHWSSLYLIQAGASFAQQRIYLDEQIRFSSKTTRNNTYVIPLLYRILSTNDNVSITRLQHAFQSIIKKHQILRTALYIDDTNSNIIQHCLDANIILNNDLEACRLTVVNLHNDDRRHMNKIFEEILNQADLFDLSNGRVIRCHILRHYHQSQDSISFADDDQLSENDHILISIHHAMFDGASTSLFLQDLSLAYQSNDLLRIDDNSFQYIDYSIHEHIMDMTLSREFWHSQLEGYNLTRQLSLPADRQRSSINQQRSGLASSAQITFDDEICRSFLTYASTHHFTLFQLGLSIFYVFLFKLTHGEIDLCISSIYANRYRSELVNLIGMFVSTLPYRVELEPYWPFHEVVKYVQEKCLSILKHSHYPLQHILADLYLTQSNVSFLETMFDFITVSKDVEYLCLNDTDLEQVLLEQSAEVSKFDFSLTFQYNSLPDNRRLSCSFVCSHDLFEKSTISEIGHRFEYMFEQLFQTQSSNVPTMNMSSSINNVCVILPEEAEEMELVVFYRLENIVNEAPASFAQARIWLDERIRFDPDKPQIAIYNMPFVYRLQSGHTLSIKQLRHALHLTVNKHLSLHTSLYFDIQKNQLMQQVITQNDNYTDMFSIIETAYETDEQLNEILLNEKRNPHLFNLAQGLISRCHLVYYKQISSNHLLSHKDILIFNFHHAFFDFPSMKVFHHDLNQAYTTRQLPNNDNNNLRYLDYAVIEQQMSMTGASMFWLDALHDCKLDQSLPLPFDRYRLSNEHRTGRGTTISFDFGQDLSHDFLINALSNNISLEQLALAAYYVFLFQLTNGEKDLCIGINTHGRYRDELHSIIGMFVNAIPLRCQLDPHLSFHKLTKHVQDNMINCMKYSYFPLQRILNQHPNISNPVFLDTSFDFISSMRRDEEDEIMIGDSRLSLLPFSIKISEDEIMSKFDFILSFQHDLNLNEFSCTINASVDLYNAETIFIIAQRLQTMLHQSSAWIIDNEINKPIFELSLILSNEQYLMQSMNNTQIPFSSPFTCIHHAFVYQVMKHPQKLAVELDEQSLTYCELLHYAQILSLTLLNEYHVFPGEIVCQCVERSLSMVIGIMGIEMAGGVYCPLSPRDPQHRLHALVKQTQCRLVLVHYLTKTKFDDDIISLNIDLILIMNDLKSDIDYNCLSSVIMKGEEIAYTIFTSGSTGIPKAVQLRQQNFINSILGFVRIDALHEDDIMIQIASSTFDAHIQEIVGSLICGATIAMLHPQGESMSIAFVKILMQFVAQSCQIWNFYGPAEATLGTSCHLIDVTSHMHDLPIGKQLPHYICLLLNNFLQPVMIQEGGELSVGGVGVFAGYLGRDDLTAKALVEIDGQLFYRTGDLVAMDINGLLYYQGRKDHQIKLHGQRIELGEIERCLLNITSISACVVMKWKDDYLVAYIQSSHVNEQELREHCQSHLPPHMIPSFFIILDKLPLNPNGKIDRKQLPLPQSSLSTLLSSDKSDIPLNQFEERILTIWCQVLHCNENHIARTTSFFSVGGHSLLFIELYHHYQSVFNFDAHTLSIAPFLQQPTIFQHSQILQTALMNNIKATQWYTLHINEGIASFAQERIFLDEQVRFSSDIAIYNELDSVQVVQGSLSVNRLLQALRYVLNKHKILRTSLVFNNDNGILKQCITDIHKTFTIAMNQSFENENELQDIIYRTTINSNLFDLSTGRVFHAEILRHQISLDENENENSRNEFITNSDVLLIAFHHAAFDRASSSIFFSDLCLAYNTNATSIEDDDESLQYIDYSIHERVIDMTTSREFWCLQLEEYNLKSRLLLPVDRHRLSNDHRSSSACTTQISFDNDISQSFLDYASIHHVTLFQLGLSILYAFLFKLTHGENDLCISCLNANRYRTELHNIMGMFVSTLPYRIQVDPRCSFDELVEYVRKKCLLILEHSHYPLQHILSSLHIDQSNISFLETMYDFITISSHSDGLSLDGASFKQVSFERSFEVAKFDFLLMFVYNPMLENNRLSFHLTCSHDLFDEITVTNIGRRLEYCFQQLFSPNQTINQIDTCFSSVSKIDLILPGETQEMDDIIFCRQSHIINEAPASFAQIRLWRNASIHFTPYTPQVPIYNMPFVYHLQNHHTLSIQHLRHALQLTVIKHQSLHSLLLFNTEKNLVMQRIIDVNDNGRQFFTFIESTYETQEQLDGIWYDEKYNPKLFTLAQGLVFRCHLVYYKQISSNHLLSDQDVLIFNFHHALFDYPSINIFLHDLDQAYTTSQLLYDDSTTLRYIDYAVIEQKMSMTGASMFWLDTLHDCKLDQPLSLPYDRYRLANERRTCHTTSISFDFSQDLSHDLLIYASSNNISLEHLTFAVYFIFLFKLTNGQTDLCLAMNINNNRYRDELKSIIGLFENVIPIRCQLDPHWCFHQLLEHVRKITTKSMKYSYFPLQRILDQHPHISKHAFLDTSLKFISNKSNNVMMIGDSQLVSTSFSFNDNGDEILSVSDFSLSIYHNMNINQLSCRIDASLDLFNGDTVQKISQRFHSILHQLSASIIDNQINKPICELSFVLPNEQYLMQSLNNTQISFPSPLTCIHHEFVYQVMKYPQKLAVELDEQSLTYAELLHYVQILSLTLVNEYHVFPGEAVCQCVERSLSMVIGIMGIEMAGGVYCPLSPRDPQHRLHALTQQIQSRLVLVHWLSKSKFNNKVVSIDIHSPWIINDIISALNVDRLSSIIGTSSNIAYIIFTSGSTGVPKAIKVRHINFAGCIYSLTGSNTFNKNDTVVQMARCSFDIHLQEILGSLMIGATSVLLRPNGTVDFDYLSHILHTKEVTYMQSVPSLLQSFFIFLEQRDNVNAIKHLRSICCAGEPFSVKLRTLIANIGIPHCTVWNLYGATETTLVSTYHLVDIKTNYASIPLGRSLPNYQSLLLNKFLQSTSTSQKGELFTGGVGVFAGYLRYDKLTAKALIEIDGELFYRVGDLVHMDENGLLHYHGRKDHQIKLHGQRIELGEIERCLLNITSISACVVMKWNDDYLVAYVQSSHTNEEQLRQYCQSHLPLHMIPSIFIILDKLPLNQNGKIDRKFLPPPNFSSLTDNIDGSMPRNTLEQQLQDIYSQAFHIESPHVEIPFGQLGGTSLSAILALSLIRQQVSNKVDIGLLFTNPSIRQLAQAIEPLLVVVELQETGCTVNEIHETDIRLIPSFVIESFGIVLLIYQWLLPIMIIHQWCPLLFPILPICHLLFYVICSRLLLPENVKGGDVFSWNYYRWWFLDRLWNNNTFWLQHILGTPLYNCYLRFCGARISVNAHIYTITIDAPWLLDIGDGTWIADKTTLNSLYFNDNNTFTLHSIKIGCYCSISAQSILFSGVDMQDNIIVQPMSSISGFIASRTIIDGDGHKSIPSDISITHSNRLLLKWHKIYQVITIISLICIHCTLLAIVYKVYSVEQIPLPISLAFCWTLWSIFACFITLFLLKFVVGSCVAGETYPIASWSYLHKVWLRQLIVSSFHHAWSLPTGYDHLYPFILRWLGAQVKDDVKLAEIGTFLSYPTNLLKLETGVTSFADVLLVPTEMTLSGNHRVDCITLGSHINLGNFCSILPGSHLVSYTMVGNLTRITRETNSNSGDVFIGVPARAMPFQMPFRQATEDQIKTISFWKTCFSHYISKCLLIGIYLSCGLVGGSIIHTIIVCSFYRWSSYVDNKIIKQIIGKLGEDHRIFICSFLGNTQWLIRLFRAYGASIGNNVIIPDFSSIFDYNLVTIGDHVRLNTSADISGHTFEQRVWKIAPVTVGNSCVLMSRSMVMSGCKLMGNNRLYPFTLVMKNDLLQPNTQWKGLPAQSYVAKSILSRSVPICDDVIKYQQGSNRFDRLSFWYEKVSSIYTNVNELQFINWGYANLDEHVDDNTGYYSKKLYQQVLANITLTDQNILEVGCGRGAGAAWCVRTYAPHSYIGIDLSRDVINLCQQYYSTIPRLSFMIADPKTHLPFQNESIDVVLSIETTNLFDEIEAVKKFVHEVTRVLIPNGCFLWCGLCNVNGSNVLVDYLTTNNAFIIQEKVDITRSVLHALDIQSDSRADFIERYIEPADREYCRLLAGLPGTELYDNMQEGRADYWRVIFRKKTTKKTPIV</sequence>
<organism evidence="5 8">
    <name type="scientific">Adineta steineri</name>
    <dbReference type="NCBI Taxonomy" id="433720"/>
    <lineage>
        <taxon>Eukaryota</taxon>
        <taxon>Metazoa</taxon>
        <taxon>Spiralia</taxon>
        <taxon>Gnathifera</taxon>
        <taxon>Rotifera</taxon>
        <taxon>Eurotatoria</taxon>
        <taxon>Bdelloidea</taxon>
        <taxon>Adinetida</taxon>
        <taxon>Adinetidae</taxon>
        <taxon>Adineta</taxon>
    </lineage>
</organism>
<dbReference type="SUPFAM" id="SSF47336">
    <property type="entry name" value="ACP-like"/>
    <property type="match status" value="4"/>
</dbReference>
<dbReference type="Pfam" id="PF00501">
    <property type="entry name" value="AMP-binding"/>
    <property type="match status" value="4"/>
</dbReference>
<comment type="caution">
    <text evidence="5">The sequence shown here is derived from an EMBL/GenBank/DDBJ whole genome shotgun (WGS) entry which is preliminary data.</text>
</comment>
<name>A0A813N4P9_9BILA</name>
<dbReference type="SUPFAM" id="SSF52777">
    <property type="entry name" value="CoA-dependent acyltransferases"/>
    <property type="match status" value="12"/>
</dbReference>
<dbReference type="InterPro" id="IPR042099">
    <property type="entry name" value="ANL_N_sf"/>
</dbReference>
<evidence type="ECO:0000313" key="7">
    <source>
        <dbReference type="Proteomes" id="UP000663832"/>
    </source>
</evidence>
<dbReference type="InterPro" id="IPR023213">
    <property type="entry name" value="CAT-like_dom_sf"/>
</dbReference>
<dbReference type="Pfam" id="PF00550">
    <property type="entry name" value="PP-binding"/>
    <property type="match status" value="3"/>
</dbReference>
<dbReference type="EMBL" id="CAJNOI010000003">
    <property type="protein sequence ID" value="CAF0731776.1"/>
    <property type="molecule type" value="Genomic_DNA"/>
</dbReference>
<evidence type="ECO:0000256" key="1">
    <source>
        <dbReference type="ARBA" id="ARBA00022450"/>
    </source>
</evidence>
<dbReference type="GO" id="GO:0043041">
    <property type="term" value="P:amino acid activation for nonribosomal peptide biosynthetic process"/>
    <property type="evidence" value="ECO:0007669"/>
    <property type="project" value="TreeGrafter"/>
</dbReference>
<feature type="domain" description="Carrier" evidence="4">
    <location>
        <begin position="5007"/>
        <end position="5082"/>
    </location>
</feature>
<feature type="transmembrane region" description="Helical" evidence="3">
    <location>
        <begin position="5356"/>
        <end position="5377"/>
    </location>
</feature>
<evidence type="ECO:0000313" key="5">
    <source>
        <dbReference type="EMBL" id="CAF0731776.1"/>
    </source>
</evidence>
<dbReference type="Gene3D" id="2.160.10.10">
    <property type="entry name" value="Hexapeptide repeat proteins"/>
    <property type="match status" value="2"/>
</dbReference>
<dbReference type="Gene3D" id="3.40.50.12780">
    <property type="entry name" value="N-terminal domain of ligase-like"/>
    <property type="match status" value="5"/>
</dbReference>
<feature type="domain" description="Carrier" evidence="4">
    <location>
        <begin position="3425"/>
        <end position="3505"/>
    </location>
</feature>
<feature type="transmembrane region" description="Helical" evidence="3">
    <location>
        <begin position="5135"/>
        <end position="5156"/>
    </location>
</feature>
<evidence type="ECO:0000256" key="2">
    <source>
        <dbReference type="ARBA" id="ARBA00022553"/>
    </source>
</evidence>
<dbReference type="PROSITE" id="PS50075">
    <property type="entry name" value="CARRIER"/>
    <property type="match status" value="4"/>
</dbReference>
<keyword evidence="3" id="KW-0812">Transmembrane</keyword>
<dbReference type="GO" id="GO:0009239">
    <property type="term" value="P:enterobactin biosynthetic process"/>
    <property type="evidence" value="ECO:0007669"/>
    <property type="project" value="TreeGrafter"/>
</dbReference>